<evidence type="ECO:0000259" key="2">
    <source>
        <dbReference type="SMART" id="SM00484"/>
    </source>
</evidence>
<dbReference type="InterPro" id="IPR029060">
    <property type="entry name" value="PIN-like_dom_sf"/>
</dbReference>
<dbReference type="CDD" id="cd09870">
    <property type="entry name" value="PIN_YEN1"/>
    <property type="match status" value="1"/>
</dbReference>
<dbReference type="SUPFAM" id="SSF88723">
    <property type="entry name" value="PIN domain-like"/>
    <property type="match status" value="1"/>
</dbReference>
<evidence type="ECO:0000313" key="4">
    <source>
        <dbReference type="EMBL" id="ELA35888.1"/>
    </source>
</evidence>
<dbReference type="PANTHER" id="PTHR11081">
    <property type="entry name" value="FLAP ENDONUCLEASE FAMILY MEMBER"/>
    <property type="match status" value="1"/>
</dbReference>
<keyword evidence="4" id="KW-0255">Endonuclease</keyword>
<dbReference type="STRING" id="1213859.L2GCZ5"/>
<dbReference type="EMBL" id="KB020544">
    <property type="protein sequence ID" value="ELA35888.1"/>
    <property type="molecule type" value="Genomic_DNA"/>
</dbReference>
<feature type="domain" description="XPG-I" evidence="2">
    <location>
        <begin position="123"/>
        <end position="197"/>
    </location>
</feature>
<dbReference type="SMART" id="SM00484">
    <property type="entry name" value="XPGI"/>
    <property type="match status" value="1"/>
</dbReference>
<dbReference type="InterPro" id="IPR006086">
    <property type="entry name" value="XPG-I_dom"/>
</dbReference>
<sequence length="341" mass="38743">MGINGFWEVIKDTGVDTSLARWAAEHIKEHRRPLRIAIDEAHWRYKAITVEAFEEIKRRTPPARPRELNMLDRIWSLMHIGIEIIFVFDGEGRPDVKRDKKTEDSTGRKAREENSGFFKETLTKLHIPWRQAPGEAEAECAALQRLGLVDAVWSEDSDTLMFGCTVLVKNLLKSNEQKSKDEAKVYRLRDIEQKTRITANGIVLFHYNKPSKWWFRHLAPVALNQRLQALEPGARDLVNNVTHKRSKVTSIVDIDPRQIFPGIEEARCPQGMLVLNGFPTGKEADRAVVGKRLEIVQSVILDAVLGWGMSDEEFLEWRKGPEKASAGNGKPAAKKIATPPE</sequence>
<dbReference type="PRINTS" id="PR00853">
    <property type="entry name" value="XPGRADSUPER"/>
</dbReference>
<gene>
    <name evidence="4" type="ORF">CGGC5_4534</name>
</gene>
<name>L2GCZ5_COLFN</name>
<organism evidence="4">
    <name type="scientific">Colletotrichum fructicola (strain Nara gc5)</name>
    <name type="common">Anthracnose fungus</name>
    <name type="synonym">Colletotrichum gloeosporioides (strain Nara gc5)</name>
    <dbReference type="NCBI Taxonomy" id="1213859"/>
    <lineage>
        <taxon>Eukaryota</taxon>
        <taxon>Fungi</taxon>
        <taxon>Dikarya</taxon>
        <taxon>Ascomycota</taxon>
        <taxon>Pezizomycotina</taxon>
        <taxon>Sordariomycetes</taxon>
        <taxon>Hypocreomycetidae</taxon>
        <taxon>Glomerellales</taxon>
        <taxon>Glomerellaceae</taxon>
        <taxon>Colletotrichum</taxon>
        <taxon>Colletotrichum gloeosporioides species complex</taxon>
    </lineage>
</organism>
<protein>
    <submittedName>
        <fullName evidence="4">Flap structure-specific endonuclease</fullName>
    </submittedName>
</protein>
<dbReference type="GO" id="GO:0017108">
    <property type="term" value="F:5'-flap endonuclease activity"/>
    <property type="evidence" value="ECO:0007669"/>
    <property type="project" value="TreeGrafter"/>
</dbReference>
<keyword evidence="4" id="KW-0540">Nuclease</keyword>
<proteinExistence type="predicted"/>
<accession>L2GCZ5</accession>
<dbReference type="AlphaFoldDB" id="L2GCZ5"/>
<evidence type="ECO:0000259" key="3">
    <source>
        <dbReference type="SMART" id="SM00485"/>
    </source>
</evidence>
<evidence type="ECO:0000256" key="1">
    <source>
        <dbReference type="SAM" id="MobiDB-lite"/>
    </source>
</evidence>
<dbReference type="GO" id="GO:0006974">
    <property type="term" value="P:DNA damage response"/>
    <property type="evidence" value="ECO:0007669"/>
    <property type="project" value="UniProtKB-ARBA"/>
</dbReference>
<dbReference type="HOGENOM" id="CLU_813826_0_0_1"/>
<keyword evidence="4" id="KW-0378">Hydrolase</keyword>
<feature type="region of interest" description="Disordered" evidence="1">
    <location>
        <begin position="320"/>
        <end position="341"/>
    </location>
</feature>
<dbReference type="PANTHER" id="PTHR11081:SF62">
    <property type="entry name" value="XPG-I DOMAIN-CONTAINING PROTEIN"/>
    <property type="match status" value="1"/>
</dbReference>
<dbReference type="Pfam" id="PF00867">
    <property type="entry name" value="XPG_I"/>
    <property type="match status" value="1"/>
</dbReference>
<dbReference type="SMART" id="SM00485">
    <property type="entry name" value="XPGN"/>
    <property type="match status" value="1"/>
</dbReference>
<reference evidence="4" key="1">
    <citation type="submission" date="2012-08" db="EMBL/GenBank/DDBJ databases">
        <title>Genome analysis of Colletotrichum orbiculare and Colletotrichum fructicola.</title>
        <authorList>
            <person name="Gan P.H.P."/>
            <person name="Ikeda K."/>
            <person name="Irieda H."/>
            <person name="Narusaka M."/>
            <person name="O'Connell R.J."/>
            <person name="Narusaka Y."/>
            <person name="Takano Y."/>
            <person name="Kubo Y."/>
            <person name="Shirasu K."/>
        </authorList>
    </citation>
    <scope>NUCLEOTIDE SEQUENCE</scope>
    <source>
        <strain evidence="4">Nara gc5</strain>
    </source>
</reference>
<dbReference type="Gene3D" id="3.40.50.1010">
    <property type="entry name" value="5'-nuclease"/>
    <property type="match status" value="2"/>
</dbReference>
<dbReference type="InterPro" id="IPR006085">
    <property type="entry name" value="XPG_DNA_repair_N"/>
</dbReference>
<dbReference type="InterPro" id="IPR006084">
    <property type="entry name" value="XPG/Rad2"/>
</dbReference>
<dbReference type="Pfam" id="PF00752">
    <property type="entry name" value="XPG_N"/>
    <property type="match status" value="1"/>
</dbReference>
<feature type="domain" description="XPG N-terminal" evidence="3">
    <location>
        <begin position="1"/>
        <end position="111"/>
    </location>
</feature>